<dbReference type="HOGENOM" id="CLU_018255_0_0_1"/>
<sequence>MFTLTTVDPTSAKTPVLTAGDISPGVMMDFENAAFDFFVSKSVPAEKQVTMIIPGIKDLQVRDWITAEHEHIVVLLFATFMTELRANYLPQDWEDQSQQLLKLNCILCGTSSVFDDVMLRNHLEAHLDDKLKVKVRHSEARKDTNFKTWVAAIHLLDEARAVENKRQHELIEETLQQRQAKRQNSMQATIHSPAKKAKAVGKSTIKAVAATPTVIETVSSDDKITAATAVLPESLGEYNSDSH</sequence>
<accession>A0A0C9XAS9</accession>
<keyword evidence="2" id="KW-1185">Reference proteome</keyword>
<protein>
    <submittedName>
        <fullName evidence="1">Uncharacterized protein</fullName>
    </submittedName>
</protein>
<organism evidence="1 2">
    <name type="scientific">Laccaria amethystina LaAM-08-1</name>
    <dbReference type="NCBI Taxonomy" id="1095629"/>
    <lineage>
        <taxon>Eukaryota</taxon>
        <taxon>Fungi</taxon>
        <taxon>Dikarya</taxon>
        <taxon>Basidiomycota</taxon>
        <taxon>Agaricomycotina</taxon>
        <taxon>Agaricomycetes</taxon>
        <taxon>Agaricomycetidae</taxon>
        <taxon>Agaricales</taxon>
        <taxon>Agaricineae</taxon>
        <taxon>Hydnangiaceae</taxon>
        <taxon>Laccaria</taxon>
    </lineage>
</organism>
<dbReference type="OrthoDB" id="2369050at2759"/>
<dbReference type="EMBL" id="KN838539">
    <property type="protein sequence ID" value="KIK09390.1"/>
    <property type="molecule type" value="Genomic_DNA"/>
</dbReference>
<name>A0A0C9XAS9_9AGAR</name>
<evidence type="ECO:0000313" key="1">
    <source>
        <dbReference type="EMBL" id="KIK09390.1"/>
    </source>
</evidence>
<dbReference type="STRING" id="1095629.A0A0C9XAS9"/>
<reference evidence="2" key="2">
    <citation type="submission" date="2015-01" db="EMBL/GenBank/DDBJ databases">
        <title>Evolutionary Origins and Diversification of the Mycorrhizal Mutualists.</title>
        <authorList>
            <consortium name="DOE Joint Genome Institute"/>
            <consortium name="Mycorrhizal Genomics Consortium"/>
            <person name="Kohler A."/>
            <person name="Kuo A."/>
            <person name="Nagy L.G."/>
            <person name="Floudas D."/>
            <person name="Copeland A."/>
            <person name="Barry K.W."/>
            <person name="Cichocki N."/>
            <person name="Veneault-Fourrey C."/>
            <person name="LaButti K."/>
            <person name="Lindquist E.A."/>
            <person name="Lipzen A."/>
            <person name="Lundell T."/>
            <person name="Morin E."/>
            <person name="Murat C."/>
            <person name="Riley R."/>
            <person name="Ohm R."/>
            <person name="Sun H."/>
            <person name="Tunlid A."/>
            <person name="Henrissat B."/>
            <person name="Grigoriev I.V."/>
            <person name="Hibbett D.S."/>
            <person name="Martin F."/>
        </authorList>
    </citation>
    <scope>NUCLEOTIDE SEQUENCE [LARGE SCALE GENOMIC DNA]</scope>
    <source>
        <strain evidence="2">LaAM-08-1</strain>
    </source>
</reference>
<dbReference type="Proteomes" id="UP000054477">
    <property type="component" value="Unassembled WGS sequence"/>
</dbReference>
<proteinExistence type="predicted"/>
<evidence type="ECO:0000313" key="2">
    <source>
        <dbReference type="Proteomes" id="UP000054477"/>
    </source>
</evidence>
<reference evidence="1 2" key="1">
    <citation type="submission" date="2014-04" db="EMBL/GenBank/DDBJ databases">
        <authorList>
            <consortium name="DOE Joint Genome Institute"/>
            <person name="Kuo A."/>
            <person name="Kohler A."/>
            <person name="Nagy L.G."/>
            <person name="Floudas D."/>
            <person name="Copeland A."/>
            <person name="Barry K.W."/>
            <person name="Cichocki N."/>
            <person name="Veneault-Fourrey C."/>
            <person name="LaButti K."/>
            <person name="Lindquist E.A."/>
            <person name="Lipzen A."/>
            <person name="Lundell T."/>
            <person name="Morin E."/>
            <person name="Murat C."/>
            <person name="Sun H."/>
            <person name="Tunlid A."/>
            <person name="Henrissat B."/>
            <person name="Grigoriev I.V."/>
            <person name="Hibbett D.S."/>
            <person name="Martin F."/>
            <person name="Nordberg H.P."/>
            <person name="Cantor M.N."/>
            <person name="Hua S.X."/>
        </authorList>
    </citation>
    <scope>NUCLEOTIDE SEQUENCE [LARGE SCALE GENOMIC DNA]</scope>
    <source>
        <strain evidence="1 2">LaAM-08-1</strain>
    </source>
</reference>
<dbReference type="AlphaFoldDB" id="A0A0C9XAS9"/>
<gene>
    <name evidence="1" type="ORF">K443DRAFT_1027</name>
</gene>